<organism evidence="1 2">
    <name type="scientific">Curvularia clavata</name>
    <dbReference type="NCBI Taxonomy" id="95742"/>
    <lineage>
        <taxon>Eukaryota</taxon>
        <taxon>Fungi</taxon>
        <taxon>Dikarya</taxon>
        <taxon>Ascomycota</taxon>
        <taxon>Pezizomycotina</taxon>
        <taxon>Dothideomycetes</taxon>
        <taxon>Pleosporomycetidae</taxon>
        <taxon>Pleosporales</taxon>
        <taxon>Pleosporineae</taxon>
        <taxon>Pleosporaceae</taxon>
        <taxon>Curvularia</taxon>
    </lineage>
</organism>
<reference evidence="1" key="1">
    <citation type="submission" date="2021-12" db="EMBL/GenBank/DDBJ databases">
        <title>Curvularia clavata genome.</title>
        <authorList>
            <person name="Cao Y."/>
        </authorList>
    </citation>
    <scope>NUCLEOTIDE SEQUENCE</scope>
    <source>
        <strain evidence="1">Yc1106</strain>
    </source>
</reference>
<dbReference type="VEuPathDB" id="FungiDB:yc1106_05634"/>
<dbReference type="EMBL" id="CP089277">
    <property type="protein sequence ID" value="USP78360.1"/>
    <property type="molecule type" value="Genomic_DNA"/>
</dbReference>
<gene>
    <name evidence="1" type="ORF">yc1106_05634</name>
</gene>
<dbReference type="OrthoDB" id="3932250at2759"/>
<proteinExistence type="predicted"/>
<sequence length="151" mass="16730">MSQDRVNDMMAGASAVEPVHFQVTRGRCTHSDLDSADQNQSYHTRRYSSLNFEFSYINYPPFNDNKKPSNATMFARLFTRAPTFAAKRFNSSSTSSSAARMMEMAAQAERPNAAEAAVPLAWVACGALTYAAWNRMSERSAGSNVEKLLIV</sequence>
<dbReference type="Proteomes" id="UP001056012">
    <property type="component" value="Chromosome 4"/>
</dbReference>
<name>A0A9Q8Z9X4_CURCL</name>
<evidence type="ECO:0000313" key="2">
    <source>
        <dbReference type="Proteomes" id="UP001056012"/>
    </source>
</evidence>
<protein>
    <submittedName>
        <fullName evidence="1">Uncharacterized protein</fullName>
    </submittedName>
</protein>
<keyword evidence="2" id="KW-1185">Reference proteome</keyword>
<dbReference type="AlphaFoldDB" id="A0A9Q8Z9X4"/>
<accession>A0A9Q8Z9X4</accession>
<evidence type="ECO:0000313" key="1">
    <source>
        <dbReference type="EMBL" id="USP78360.1"/>
    </source>
</evidence>